<gene>
    <name evidence="1" type="ORF">JOE57_001483</name>
</gene>
<organism evidence="1 2">
    <name type="scientific">Microlunatus panaciterrae</name>
    <dbReference type="NCBI Taxonomy" id="400768"/>
    <lineage>
        <taxon>Bacteria</taxon>
        <taxon>Bacillati</taxon>
        <taxon>Actinomycetota</taxon>
        <taxon>Actinomycetes</taxon>
        <taxon>Propionibacteriales</taxon>
        <taxon>Propionibacteriaceae</taxon>
        <taxon>Microlunatus</taxon>
    </lineage>
</organism>
<dbReference type="RefSeq" id="WP_204917086.1">
    <property type="nucleotide sequence ID" value="NZ_BAAAQP010000002.1"/>
</dbReference>
<dbReference type="Proteomes" id="UP000704762">
    <property type="component" value="Unassembled WGS sequence"/>
</dbReference>
<protein>
    <recommendedName>
        <fullName evidence="3">Antibiotic biosynthesis monooxygenase</fullName>
    </recommendedName>
</protein>
<accession>A0ABS2RJ61</accession>
<dbReference type="EMBL" id="JAFBCF010000001">
    <property type="protein sequence ID" value="MBM7798562.1"/>
    <property type="molecule type" value="Genomic_DNA"/>
</dbReference>
<comment type="caution">
    <text evidence="1">The sequence shown here is derived from an EMBL/GenBank/DDBJ whole genome shotgun (WGS) entry which is preliminary data.</text>
</comment>
<name>A0ABS2RJ61_9ACTN</name>
<sequence length="95" mass="10228">MAIAVVMDFTGGTLEQYDQVIEKMHFTPGGPGAAGGLFHWSTATPDGVRVTDVWQTREQFEAFSRDQIGPVTMEVGIPGPPAITVYDVHSYLTAG</sequence>
<evidence type="ECO:0008006" key="3">
    <source>
        <dbReference type="Google" id="ProtNLM"/>
    </source>
</evidence>
<evidence type="ECO:0000313" key="2">
    <source>
        <dbReference type="Proteomes" id="UP000704762"/>
    </source>
</evidence>
<dbReference type="InterPro" id="IPR011008">
    <property type="entry name" value="Dimeric_a/b-barrel"/>
</dbReference>
<evidence type="ECO:0000313" key="1">
    <source>
        <dbReference type="EMBL" id="MBM7798562.1"/>
    </source>
</evidence>
<proteinExistence type="predicted"/>
<reference evidence="1 2" key="1">
    <citation type="submission" date="2021-01" db="EMBL/GenBank/DDBJ databases">
        <title>Sequencing the genomes of 1000 actinobacteria strains.</title>
        <authorList>
            <person name="Klenk H.-P."/>
        </authorList>
    </citation>
    <scope>NUCLEOTIDE SEQUENCE [LARGE SCALE GENOMIC DNA]</scope>
    <source>
        <strain evidence="1 2">DSM 18662</strain>
    </source>
</reference>
<dbReference type="SUPFAM" id="SSF54909">
    <property type="entry name" value="Dimeric alpha+beta barrel"/>
    <property type="match status" value="1"/>
</dbReference>
<keyword evidence="2" id="KW-1185">Reference proteome</keyword>